<dbReference type="CDD" id="cd16922">
    <property type="entry name" value="HATPase_EvgS-ArcB-TorS-like"/>
    <property type="match status" value="1"/>
</dbReference>
<feature type="transmembrane region" description="Helical" evidence="8">
    <location>
        <begin position="301"/>
        <end position="323"/>
    </location>
</feature>
<dbReference type="EMBL" id="WUMU01000003">
    <property type="protein sequence ID" value="MXN16972.1"/>
    <property type="molecule type" value="Genomic_DNA"/>
</dbReference>
<keyword evidence="5" id="KW-0418">Kinase</keyword>
<keyword evidence="3 7" id="KW-0597">Phosphoprotein</keyword>
<dbReference type="InterPro" id="IPR005467">
    <property type="entry name" value="His_kinase_dom"/>
</dbReference>
<dbReference type="RefSeq" id="WP_160891829.1">
    <property type="nucleotide sequence ID" value="NZ_WUMU01000003.1"/>
</dbReference>
<comment type="caution">
    <text evidence="11">The sequence shown here is derived from an EMBL/GenBank/DDBJ whole genome shotgun (WGS) entry which is preliminary data.</text>
</comment>
<keyword evidence="4" id="KW-0808">Transferase</keyword>
<evidence type="ECO:0000313" key="11">
    <source>
        <dbReference type="EMBL" id="MXN16972.1"/>
    </source>
</evidence>
<feature type="transmembrane region" description="Helical" evidence="8">
    <location>
        <begin position="46"/>
        <end position="66"/>
    </location>
</feature>
<evidence type="ECO:0000256" key="2">
    <source>
        <dbReference type="ARBA" id="ARBA00012438"/>
    </source>
</evidence>
<dbReference type="InterPro" id="IPR036097">
    <property type="entry name" value="HisK_dim/P_sf"/>
</dbReference>
<feature type="transmembrane region" description="Helical" evidence="8">
    <location>
        <begin position="179"/>
        <end position="197"/>
    </location>
</feature>
<feature type="domain" description="Response regulatory" evidence="10">
    <location>
        <begin position="911"/>
        <end position="1026"/>
    </location>
</feature>
<dbReference type="InterPro" id="IPR001789">
    <property type="entry name" value="Sig_transdc_resp-reg_receiver"/>
</dbReference>
<dbReference type="SUPFAM" id="SSF52172">
    <property type="entry name" value="CheY-like"/>
    <property type="match status" value="1"/>
</dbReference>
<evidence type="ECO:0000256" key="3">
    <source>
        <dbReference type="ARBA" id="ARBA00022553"/>
    </source>
</evidence>
<keyword evidence="6" id="KW-0902">Two-component regulatory system</keyword>
<dbReference type="SUPFAM" id="SSF47384">
    <property type="entry name" value="Homodimeric domain of signal transducing histidine kinase"/>
    <property type="match status" value="1"/>
</dbReference>
<dbReference type="PROSITE" id="PS50110">
    <property type="entry name" value="RESPONSE_REGULATORY"/>
    <property type="match status" value="1"/>
</dbReference>
<dbReference type="SMART" id="SM00388">
    <property type="entry name" value="HisKA"/>
    <property type="match status" value="1"/>
</dbReference>
<sequence length="1106" mass="119116">MSHIQRIAVERRSYNQWAANETLEDFALRFTANRVRLKPARVAQTALGALAFLACEALGGSLTLGYGTLNALVAIAALMVLAFAIGLPIAIQAAKSGLDIDLLTRAAGFGYIGSTVTSLVYASFTFVLFSIEASIMSVALSMVLGLPLWLAHMISALVVIPIAAFGIKRISSLQLATQPVWIVLQVAPLLIVALMGSDRLPGWLSHSGTIGSGGFDPLLIGAGLSLLMSLLPQIGEQVDYLRFMSVKRGRGWWVALVLAGPGWVFIAGAKLVLGSFLAYLALSQGLAPERAAQPAEIYNMAFAQLLGNPTVALVLTGVFVCVCQVKINVTNAYSGSIAWSNFFSRLTHNHPGRVVWLVFNCLLALMLMEFGVFRAIESILDLYSMLAVGWLGAIAGDLVIAKPLKLSPPVLEFKRAHLYDINPVGCGAMAFSVLVAVLCFLGLFGEIAQAYCVVIGLVISFFTAPLIAWGTGGRFYLARESQVAPGADGLCQCGICENRFDPVDMAQCPAYGVPICSLCCSLEGRCRDLCKTDARASQQAARLADRLLTPRIAARTRSRIGQVAGLTLLFALTIAGLYGAVLHQMAPGYSLAQEQAVTGALWVSFLALLILSGLTAWFLVLAHESRRKVEDEFQRQAEQLMEEATAREKAEAAAQKARAAAESANIAKSRFLTGLSHEVRTPLNSIYGYAQLMERDGTGPKNAVNVIRRSAEHLTDLVDALQDISRIESGTMVLSRDRIALPELLEQLADMFRLQAEQKGIAFAYARTGRLPRQVLADRKRFRQVLINLLTNAVKFTEAGRVGMRVQYRDPMLVVEVHDTGIGIAPQDQERIFQPFDRGSGARAQAIPGSGLGLTITKLLVEIMGGRIRVESTPGQGSTMTVEMLMFEAEPGAEAPAKDLPVTGYSGPRRRVLLVDNDPQHLELTRQVLEPLGFALTLATGGAEALEKVTEAPDLALLDIAMPGMDGWELAHHLRARFPGIAILMVSGNAQDARASAPRDGGADHDAFLAKPFEVKAMEEIVGELLHLTWLRDKAAPPPPVAVRTAIDTTALRAAAEIGHRRGVLNELDRLAGTGVDPARLAAWRALAEGFDLPGLLARLKEETDD</sequence>
<dbReference type="InterPro" id="IPR011006">
    <property type="entry name" value="CheY-like_superfamily"/>
</dbReference>
<gene>
    <name evidence="11" type="ORF">GR170_03935</name>
</gene>
<keyword evidence="8" id="KW-1133">Transmembrane helix</keyword>
<dbReference type="PANTHER" id="PTHR43047">
    <property type="entry name" value="TWO-COMPONENT HISTIDINE PROTEIN KINASE"/>
    <property type="match status" value="1"/>
</dbReference>
<dbReference type="InterPro" id="IPR003594">
    <property type="entry name" value="HATPase_dom"/>
</dbReference>
<feature type="transmembrane region" description="Helical" evidence="8">
    <location>
        <begin position="149"/>
        <end position="167"/>
    </location>
</feature>
<evidence type="ECO:0000256" key="8">
    <source>
        <dbReference type="SAM" id="Phobius"/>
    </source>
</evidence>
<organism evidence="11 12">
    <name type="scientific">Pseudooceanicola albus</name>
    <dbReference type="NCBI Taxonomy" id="2692189"/>
    <lineage>
        <taxon>Bacteria</taxon>
        <taxon>Pseudomonadati</taxon>
        <taxon>Pseudomonadota</taxon>
        <taxon>Alphaproteobacteria</taxon>
        <taxon>Rhodobacterales</taxon>
        <taxon>Paracoccaceae</taxon>
        <taxon>Pseudooceanicola</taxon>
    </lineage>
</organism>
<evidence type="ECO:0000259" key="9">
    <source>
        <dbReference type="PROSITE" id="PS50109"/>
    </source>
</evidence>
<dbReference type="InterPro" id="IPR003661">
    <property type="entry name" value="HisK_dim/P_dom"/>
</dbReference>
<comment type="catalytic activity">
    <reaction evidence="1">
        <text>ATP + protein L-histidine = ADP + protein N-phospho-L-histidine.</text>
        <dbReference type="EC" id="2.7.13.3"/>
    </reaction>
</comment>
<feature type="modified residue" description="4-aspartylphosphate" evidence="7">
    <location>
        <position position="959"/>
    </location>
</feature>
<dbReference type="SUPFAM" id="SSF55874">
    <property type="entry name" value="ATPase domain of HSP90 chaperone/DNA topoisomerase II/histidine kinase"/>
    <property type="match status" value="1"/>
</dbReference>
<keyword evidence="8" id="KW-0812">Transmembrane</keyword>
<evidence type="ECO:0000259" key="10">
    <source>
        <dbReference type="PROSITE" id="PS50110"/>
    </source>
</evidence>
<feature type="transmembrane region" description="Helical" evidence="8">
    <location>
        <begin position="421"/>
        <end position="444"/>
    </location>
</feature>
<dbReference type="Pfam" id="PF00512">
    <property type="entry name" value="HisKA"/>
    <property type="match status" value="1"/>
</dbReference>
<dbReference type="SMART" id="SM00387">
    <property type="entry name" value="HATPase_c"/>
    <property type="match status" value="1"/>
</dbReference>
<feature type="transmembrane region" description="Helical" evidence="8">
    <location>
        <begin position="354"/>
        <end position="376"/>
    </location>
</feature>
<dbReference type="Gene3D" id="1.10.287.130">
    <property type="match status" value="1"/>
</dbReference>
<dbReference type="FunFam" id="3.30.565.10:FF:000010">
    <property type="entry name" value="Sensor histidine kinase RcsC"/>
    <property type="match status" value="1"/>
</dbReference>
<keyword evidence="8" id="KW-0472">Membrane</keyword>
<dbReference type="InterPro" id="IPR004358">
    <property type="entry name" value="Sig_transdc_His_kin-like_C"/>
</dbReference>
<evidence type="ECO:0000256" key="1">
    <source>
        <dbReference type="ARBA" id="ARBA00000085"/>
    </source>
</evidence>
<dbReference type="PANTHER" id="PTHR43047:SF72">
    <property type="entry name" value="OSMOSENSING HISTIDINE PROTEIN KINASE SLN1"/>
    <property type="match status" value="1"/>
</dbReference>
<reference evidence="11 12" key="1">
    <citation type="submission" date="2019-12" db="EMBL/GenBank/DDBJ databases">
        <authorList>
            <person name="Li M."/>
        </authorList>
    </citation>
    <scope>NUCLEOTIDE SEQUENCE [LARGE SCALE GENOMIC DNA]</scope>
    <source>
        <strain evidence="11 12">GBMRC 2024</strain>
    </source>
</reference>
<protein>
    <recommendedName>
        <fullName evidence="2">histidine kinase</fullName>
        <ecNumber evidence="2">2.7.13.3</ecNumber>
    </recommendedName>
</protein>
<dbReference type="Gene3D" id="3.30.565.10">
    <property type="entry name" value="Histidine kinase-like ATPase, C-terminal domain"/>
    <property type="match status" value="1"/>
</dbReference>
<dbReference type="PROSITE" id="PS50109">
    <property type="entry name" value="HIS_KIN"/>
    <property type="match status" value="1"/>
</dbReference>
<dbReference type="PRINTS" id="PR00344">
    <property type="entry name" value="BCTRLSENSOR"/>
</dbReference>
<dbReference type="Gene3D" id="3.40.50.2300">
    <property type="match status" value="1"/>
</dbReference>
<dbReference type="EC" id="2.7.13.3" evidence="2"/>
<dbReference type="Proteomes" id="UP000477911">
    <property type="component" value="Unassembled WGS sequence"/>
</dbReference>
<dbReference type="Pfam" id="PF02518">
    <property type="entry name" value="HATPase_c"/>
    <property type="match status" value="1"/>
</dbReference>
<feature type="transmembrane region" description="Helical" evidence="8">
    <location>
        <begin position="450"/>
        <end position="469"/>
    </location>
</feature>
<feature type="transmembrane region" description="Helical" evidence="8">
    <location>
        <begin position="382"/>
        <end position="400"/>
    </location>
</feature>
<dbReference type="GO" id="GO:0005886">
    <property type="term" value="C:plasma membrane"/>
    <property type="evidence" value="ECO:0007669"/>
    <property type="project" value="TreeGrafter"/>
</dbReference>
<dbReference type="Pfam" id="PF00072">
    <property type="entry name" value="Response_reg"/>
    <property type="match status" value="1"/>
</dbReference>
<evidence type="ECO:0000256" key="7">
    <source>
        <dbReference type="PROSITE-ProRule" id="PRU00169"/>
    </source>
</evidence>
<feature type="transmembrane region" description="Helical" evidence="8">
    <location>
        <begin position="560"/>
        <end position="581"/>
    </location>
</feature>
<dbReference type="Gene3D" id="1.10.4160.10">
    <property type="entry name" value="Hydantoin permease"/>
    <property type="match status" value="1"/>
</dbReference>
<dbReference type="CDD" id="cd00082">
    <property type="entry name" value="HisKA"/>
    <property type="match status" value="1"/>
</dbReference>
<name>A0A6L7FZW3_9RHOB</name>
<feature type="transmembrane region" description="Helical" evidence="8">
    <location>
        <begin position="252"/>
        <end position="281"/>
    </location>
</feature>
<feature type="transmembrane region" description="Helical" evidence="8">
    <location>
        <begin position="72"/>
        <end position="94"/>
    </location>
</feature>
<dbReference type="AlphaFoldDB" id="A0A6L7FZW3"/>
<dbReference type="CDD" id="cd00156">
    <property type="entry name" value="REC"/>
    <property type="match status" value="1"/>
</dbReference>
<dbReference type="GO" id="GO:0000155">
    <property type="term" value="F:phosphorelay sensor kinase activity"/>
    <property type="evidence" value="ECO:0007669"/>
    <property type="project" value="InterPro"/>
</dbReference>
<proteinExistence type="predicted"/>
<feature type="transmembrane region" description="Helical" evidence="8">
    <location>
        <begin position="106"/>
        <end position="129"/>
    </location>
</feature>
<feature type="domain" description="Histidine kinase" evidence="9">
    <location>
        <begin position="674"/>
        <end position="888"/>
    </location>
</feature>
<dbReference type="InterPro" id="IPR036890">
    <property type="entry name" value="HATPase_C_sf"/>
</dbReference>
<accession>A0A6L7FZW3</accession>
<feature type="transmembrane region" description="Helical" evidence="8">
    <location>
        <begin position="601"/>
        <end position="622"/>
    </location>
</feature>
<feature type="transmembrane region" description="Helical" evidence="8">
    <location>
        <begin position="209"/>
        <end position="231"/>
    </location>
</feature>
<evidence type="ECO:0000256" key="5">
    <source>
        <dbReference type="ARBA" id="ARBA00022777"/>
    </source>
</evidence>
<evidence type="ECO:0000256" key="6">
    <source>
        <dbReference type="ARBA" id="ARBA00023012"/>
    </source>
</evidence>
<evidence type="ECO:0000256" key="4">
    <source>
        <dbReference type="ARBA" id="ARBA00022679"/>
    </source>
</evidence>
<evidence type="ECO:0000313" key="12">
    <source>
        <dbReference type="Proteomes" id="UP000477911"/>
    </source>
</evidence>
<keyword evidence="12" id="KW-1185">Reference proteome</keyword>
<dbReference type="SMART" id="SM00448">
    <property type="entry name" value="REC"/>
    <property type="match status" value="1"/>
</dbReference>
<dbReference type="GO" id="GO:0009927">
    <property type="term" value="F:histidine phosphotransfer kinase activity"/>
    <property type="evidence" value="ECO:0007669"/>
    <property type="project" value="TreeGrafter"/>
</dbReference>